<keyword evidence="3 8" id="KW-0547">Nucleotide-binding</keyword>
<comment type="caution">
    <text evidence="10">The sequence shown here is derived from an EMBL/GenBank/DDBJ whole genome shotgun (WGS) entry which is preliminary data.</text>
</comment>
<evidence type="ECO:0000259" key="9">
    <source>
        <dbReference type="Pfam" id="PF02224"/>
    </source>
</evidence>
<dbReference type="InterPro" id="IPR003136">
    <property type="entry name" value="Cytidylate_kin"/>
</dbReference>
<dbReference type="EMBL" id="SNZG01000010">
    <property type="protein sequence ID" value="TDR39847.1"/>
    <property type="molecule type" value="Genomic_DNA"/>
</dbReference>
<evidence type="ECO:0000256" key="1">
    <source>
        <dbReference type="ARBA" id="ARBA00009427"/>
    </source>
</evidence>
<dbReference type="PANTHER" id="PTHR21299">
    <property type="entry name" value="CYTIDYLATE KINASE/PANTOATE-BETA-ALANINE LIGASE"/>
    <property type="match status" value="1"/>
</dbReference>
<feature type="binding site" evidence="8">
    <location>
        <begin position="14"/>
        <end position="22"/>
    </location>
    <ligand>
        <name>ATP</name>
        <dbReference type="ChEBI" id="CHEBI:30616"/>
    </ligand>
</feature>
<feature type="domain" description="Cytidylate kinase" evidence="9">
    <location>
        <begin position="10"/>
        <end position="223"/>
    </location>
</feature>
<name>A0A8B4Q9A6_9BACL</name>
<accession>A0A8B4Q9A6</accession>
<dbReference type="GO" id="GO:0015949">
    <property type="term" value="P:nucleobase-containing small molecule interconversion"/>
    <property type="evidence" value="ECO:0007669"/>
    <property type="project" value="TreeGrafter"/>
</dbReference>
<comment type="subcellular location">
    <subcellularLocation>
        <location evidence="8">Cytoplasm</location>
    </subcellularLocation>
</comment>
<keyword evidence="5 8" id="KW-0067">ATP-binding</keyword>
<dbReference type="PANTHER" id="PTHR21299:SF2">
    <property type="entry name" value="CYTIDYLATE KINASE"/>
    <property type="match status" value="1"/>
</dbReference>
<keyword evidence="13" id="KW-1185">Reference proteome</keyword>
<evidence type="ECO:0000256" key="2">
    <source>
        <dbReference type="ARBA" id="ARBA00022679"/>
    </source>
</evidence>
<comment type="catalytic activity">
    <reaction evidence="6 8">
        <text>dCMP + ATP = dCDP + ADP</text>
        <dbReference type="Rhea" id="RHEA:25094"/>
        <dbReference type="ChEBI" id="CHEBI:30616"/>
        <dbReference type="ChEBI" id="CHEBI:57566"/>
        <dbReference type="ChEBI" id="CHEBI:58593"/>
        <dbReference type="ChEBI" id="CHEBI:456216"/>
        <dbReference type="EC" id="2.7.4.25"/>
    </reaction>
</comment>
<keyword evidence="8" id="KW-0963">Cytoplasm</keyword>
<dbReference type="EC" id="2.7.4.25" evidence="8"/>
<dbReference type="Proteomes" id="UP000254330">
    <property type="component" value="Unassembled WGS sequence"/>
</dbReference>
<dbReference type="HAMAP" id="MF_00238">
    <property type="entry name" value="Cytidyl_kinase_type1"/>
    <property type="match status" value="1"/>
</dbReference>
<protein>
    <recommendedName>
        <fullName evidence="8">Cytidylate kinase</fullName>
        <shortName evidence="8">CK</shortName>
        <ecNumber evidence="8">2.7.4.25</ecNumber>
    </recommendedName>
    <alternativeName>
        <fullName evidence="8">Cytidine monophosphate kinase</fullName>
        <shortName evidence="8">CMP kinase</shortName>
    </alternativeName>
</protein>
<evidence type="ECO:0000256" key="7">
    <source>
        <dbReference type="ARBA" id="ARBA00048478"/>
    </source>
</evidence>
<proteinExistence type="inferred from homology"/>
<gene>
    <name evidence="8 10" type="primary">cmk</name>
    <name evidence="11" type="ORF">DFR61_11064</name>
    <name evidence="10" type="ORF">NCTC10597_00968</name>
</gene>
<reference evidence="10 12" key="1">
    <citation type="submission" date="2018-06" db="EMBL/GenBank/DDBJ databases">
        <authorList>
            <consortium name="Pathogen Informatics"/>
            <person name="Doyle S."/>
        </authorList>
    </citation>
    <scope>NUCLEOTIDE SEQUENCE [LARGE SCALE GENOMIC DNA]</scope>
    <source>
        <strain evidence="10 12">NCTC10597</strain>
    </source>
</reference>
<evidence type="ECO:0000256" key="6">
    <source>
        <dbReference type="ARBA" id="ARBA00047615"/>
    </source>
</evidence>
<dbReference type="CDD" id="cd02020">
    <property type="entry name" value="CMPK"/>
    <property type="match status" value="1"/>
</dbReference>
<evidence type="ECO:0000313" key="10">
    <source>
        <dbReference type="EMBL" id="STX09296.1"/>
    </source>
</evidence>
<organism evidence="10 12">
    <name type="scientific">Kurthia zopfii</name>
    <dbReference type="NCBI Taxonomy" id="1650"/>
    <lineage>
        <taxon>Bacteria</taxon>
        <taxon>Bacillati</taxon>
        <taxon>Bacillota</taxon>
        <taxon>Bacilli</taxon>
        <taxon>Bacillales</taxon>
        <taxon>Caryophanaceae</taxon>
        <taxon>Kurthia</taxon>
    </lineage>
</organism>
<dbReference type="Pfam" id="PF02224">
    <property type="entry name" value="Cytidylate_kin"/>
    <property type="match status" value="1"/>
</dbReference>
<evidence type="ECO:0000313" key="13">
    <source>
        <dbReference type="Proteomes" id="UP000294641"/>
    </source>
</evidence>
<dbReference type="NCBIfam" id="TIGR00017">
    <property type="entry name" value="cmk"/>
    <property type="match status" value="1"/>
</dbReference>
<comment type="similarity">
    <text evidence="1 8">Belongs to the cytidylate kinase family. Type 1 subfamily.</text>
</comment>
<comment type="catalytic activity">
    <reaction evidence="7 8">
        <text>CMP + ATP = CDP + ADP</text>
        <dbReference type="Rhea" id="RHEA:11600"/>
        <dbReference type="ChEBI" id="CHEBI:30616"/>
        <dbReference type="ChEBI" id="CHEBI:58069"/>
        <dbReference type="ChEBI" id="CHEBI:60377"/>
        <dbReference type="ChEBI" id="CHEBI:456216"/>
        <dbReference type="EC" id="2.7.4.25"/>
    </reaction>
</comment>
<sequence length="227" mass="24930">MNYVTKKIQIAIDGPAGAGKSTIAKIAAEKLGYTYIDTGAMYRALTLKALTEKIDLSSEQAVTDLLKNSTIELKPSPQGQLVFLDGVDVSSEIRSNEVTSNVSKVAAHASMRAIMVELQYDMAVKGGVIMDGRDIGTAVLPKAELKIFMSATVEERARRRFEDNQQRGIESSFESLKEEIALRDKMDSEREASPLVQAEDAIFVDTTHLNIEQSAEEILKLATERMS</sequence>
<dbReference type="AlphaFoldDB" id="A0A8B4Q9A6"/>
<dbReference type="SUPFAM" id="SSF52540">
    <property type="entry name" value="P-loop containing nucleoside triphosphate hydrolases"/>
    <property type="match status" value="1"/>
</dbReference>
<evidence type="ECO:0000256" key="5">
    <source>
        <dbReference type="ARBA" id="ARBA00022840"/>
    </source>
</evidence>
<reference evidence="11 13" key="2">
    <citation type="submission" date="2019-03" db="EMBL/GenBank/DDBJ databases">
        <title>Genomic Encyclopedia of Type Strains, Phase IV (KMG-IV): sequencing the most valuable type-strain genomes for metagenomic binning, comparative biology and taxonomic classification.</title>
        <authorList>
            <person name="Goeker M."/>
        </authorList>
    </citation>
    <scope>NUCLEOTIDE SEQUENCE [LARGE SCALE GENOMIC DNA]</scope>
    <source>
        <strain evidence="11 13">DSM 20580</strain>
    </source>
</reference>
<dbReference type="Gene3D" id="3.40.50.300">
    <property type="entry name" value="P-loop containing nucleotide triphosphate hydrolases"/>
    <property type="match status" value="1"/>
</dbReference>
<evidence type="ECO:0000256" key="8">
    <source>
        <dbReference type="HAMAP-Rule" id="MF_00238"/>
    </source>
</evidence>
<evidence type="ECO:0000313" key="11">
    <source>
        <dbReference type="EMBL" id="TDR39847.1"/>
    </source>
</evidence>
<dbReference type="GO" id="GO:0005524">
    <property type="term" value="F:ATP binding"/>
    <property type="evidence" value="ECO:0007669"/>
    <property type="project" value="UniProtKB-UniRule"/>
</dbReference>
<dbReference type="Proteomes" id="UP000294641">
    <property type="component" value="Unassembled WGS sequence"/>
</dbReference>
<evidence type="ECO:0000256" key="4">
    <source>
        <dbReference type="ARBA" id="ARBA00022777"/>
    </source>
</evidence>
<dbReference type="InterPro" id="IPR027417">
    <property type="entry name" value="P-loop_NTPase"/>
</dbReference>
<keyword evidence="4 8" id="KW-0418">Kinase</keyword>
<dbReference type="InterPro" id="IPR011994">
    <property type="entry name" value="Cytidylate_kinase_dom"/>
</dbReference>
<dbReference type="EMBL" id="UGNP01000001">
    <property type="protein sequence ID" value="STX09296.1"/>
    <property type="molecule type" value="Genomic_DNA"/>
</dbReference>
<evidence type="ECO:0000313" key="12">
    <source>
        <dbReference type="Proteomes" id="UP000254330"/>
    </source>
</evidence>
<keyword evidence="2 8" id="KW-0808">Transferase</keyword>
<dbReference type="GO" id="GO:0006220">
    <property type="term" value="P:pyrimidine nucleotide metabolic process"/>
    <property type="evidence" value="ECO:0007669"/>
    <property type="project" value="UniProtKB-UniRule"/>
</dbReference>
<evidence type="ECO:0000256" key="3">
    <source>
        <dbReference type="ARBA" id="ARBA00022741"/>
    </source>
</evidence>
<dbReference type="GO" id="GO:0036431">
    <property type="term" value="F:dCMP kinase activity"/>
    <property type="evidence" value="ECO:0007669"/>
    <property type="project" value="InterPro"/>
</dbReference>
<dbReference type="GO" id="GO:0005829">
    <property type="term" value="C:cytosol"/>
    <property type="evidence" value="ECO:0007669"/>
    <property type="project" value="TreeGrafter"/>
</dbReference>